<dbReference type="RefSeq" id="WP_027448054.1">
    <property type="nucleotide sequence ID" value="NZ_AVPF01000041.1"/>
</dbReference>
<evidence type="ECO:0000256" key="1">
    <source>
        <dbReference type="SAM" id="Phobius"/>
    </source>
</evidence>
<evidence type="ECO:0000313" key="3">
    <source>
        <dbReference type="Proteomes" id="UP000030403"/>
    </source>
</evidence>
<keyword evidence="1" id="KW-1133">Transmembrane helix</keyword>
<dbReference type="EMBL" id="AVPF01000041">
    <property type="protein sequence ID" value="KGX85322.1"/>
    <property type="molecule type" value="Genomic_DNA"/>
</dbReference>
<dbReference type="eggNOG" id="ENOG50332M1">
    <property type="taxonomic scope" value="Bacteria"/>
</dbReference>
<feature type="transmembrane region" description="Helical" evidence="1">
    <location>
        <begin position="161"/>
        <end position="179"/>
    </location>
</feature>
<dbReference type="OrthoDB" id="2380880at2"/>
<keyword evidence="3" id="KW-1185">Reference proteome</keyword>
<keyword evidence="1" id="KW-0812">Transmembrane</keyword>
<comment type="caution">
    <text evidence="2">The sequence shown here is derived from an EMBL/GenBank/DDBJ whole genome shotgun (WGS) entry which is preliminary data.</text>
</comment>
<feature type="transmembrane region" description="Helical" evidence="1">
    <location>
        <begin position="137"/>
        <end position="154"/>
    </location>
</feature>
<dbReference type="Proteomes" id="UP000030403">
    <property type="component" value="Unassembled WGS sequence"/>
</dbReference>
<dbReference type="STRING" id="1385511.GCA_000425225_00599"/>
<name>A0A0A5HNV8_9BACI</name>
<protein>
    <submittedName>
        <fullName evidence="2">Membrane protein</fullName>
    </submittedName>
</protein>
<accession>A0A0A5HNV8</accession>
<feature type="transmembrane region" description="Helical" evidence="1">
    <location>
        <begin position="111"/>
        <end position="131"/>
    </location>
</feature>
<dbReference type="AlphaFoldDB" id="A0A0A5HNV8"/>
<keyword evidence="1" id="KW-0472">Membrane</keyword>
<gene>
    <name evidence="2" type="ORF">N783_14810</name>
</gene>
<evidence type="ECO:0000313" key="2">
    <source>
        <dbReference type="EMBL" id="KGX85322.1"/>
    </source>
</evidence>
<sequence>MAHERKTIIIDEIKYWKEHQLLPKEYCDFLLALYTEGNDDSEGESKQKHFPFKDIGSFIYVLLLLSLLPLSFLVIHFTELSMPMQTGLILFFIGFSLLNIWFFYRKNSIQVHVAIIVFLLILFLYTSYLASGWATQSWLNHAVILLNCMLWIGFGIKQKLTYLIASGFIGIIIWCLYIFF</sequence>
<feature type="transmembrane region" description="Helical" evidence="1">
    <location>
        <begin position="58"/>
        <end position="78"/>
    </location>
</feature>
<organism evidence="2 3">
    <name type="scientific">Pontibacillus marinus BH030004 = DSM 16465</name>
    <dbReference type="NCBI Taxonomy" id="1385511"/>
    <lineage>
        <taxon>Bacteria</taxon>
        <taxon>Bacillati</taxon>
        <taxon>Bacillota</taxon>
        <taxon>Bacilli</taxon>
        <taxon>Bacillales</taxon>
        <taxon>Bacillaceae</taxon>
        <taxon>Pontibacillus</taxon>
    </lineage>
</organism>
<reference evidence="2 3" key="1">
    <citation type="submission" date="2013-08" db="EMBL/GenBank/DDBJ databases">
        <authorList>
            <person name="Huang J."/>
            <person name="Wang G."/>
        </authorList>
    </citation>
    <scope>NUCLEOTIDE SEQUENCE [LARGE SCALE GENOMIC DNA]</scope>
    <source>
        <strain evidence="2 3">BH030004</strain>
    </source>
</reference>
<proteinExistence type="predicted"/>
<feature type="transmembrane region" description="Helical" evidence="1">
    <location>
        <begin position="84"/>
        <end position="104"/>
    </location>
</feature>